<dbReference type="AlphaFoldDB" id="A0A381P331"/>
<sequence>MAEKADAPYQVVKNKGSGIGRPPSLYTLIDTRNNNIIDYDGNKEYLETERNRLNTDWFFRTYVGM</sequence>
<accession>A0A381P331</accession>
<organism evidence="1">
    <name type="scientific">marine metagenome</name>
    <dbReference type="NCBI Taxonomy" id="408172"/>
    <lineage>
        <taxon>unclassified sequences</taxon>
        <taxon>metagenomes</taxon>
        <taxon>ecological metagenomes</taxon>
    </lineage>
</organism>
<proteinExistence type="predicted"/>
<name>A0A381P331_9ZZZZ</name>
<gene>
    <name evidence="1" type="ORF">METZ01_LOCUS13573</name>
</gene>
<reference evidence="1" key="1">
    <citation type="submission" date="2018-05" db="EMBL/GenBank/DDBJ databases">
        <authorList>
            <person name="Lanie J.A."/>
            <person name="Ng W.-L."/>
            <person name="Kazmierczak K.M."/>
            <person name="Andrzejewski T.M."/>
            <person name="Davidsen T.M."/>
            <person name="Wayne K.J."/>
            <person name="Tettelin H."/>
            <person name="Glass J.I."/>
            <person name="Rusch D."/>
            <person name="Podicherti R."/>
            <person name="Tsui H.-C.T."/>
            <person name="Winkler M.E."/>
        </authorList>
    </citation>
    <scope>NUCLEOTIDE SEQUENCE</scope>
</reference>
<protein>
    <submittedName>
        <fullName evidence="1">Uncharacterized protein</fullName>
    </submittedName>
</protein>
<dbReference type="EMBL" id="UINC01000761">
    <property type="protein sequence ID" value="SUZ60719.1"/>
    <property type="molecule type" value="Genomic_DNA"/>
</dbReference>
<evidence type="ECO:0000313" key="1">
    <source>
        <dbReference type="EMBL" id="SUZ60719.1"/>
    </source>
</evidence>